<evidence type="ECO:0000259" key="10">
    <source>
        <dbReference type="PROSITE" id="PS51753"/>
    </source>
</evidence>
<keyword evidence="6" id="KW-0472">Membrane</keyword>
<dbReference type="SMART" id="SM00304">
    <property type="entry name" value="HAMP"/>
    <property type="match status" value="1"/>
</dbReference>
<dbReference type="PROSITE" id="PS50192">
    <property type="entry name" value="T_SNARE"/>
    <property type="match status" value="1"/>
</dbReference>
<dbReference type="PANTHER" id="PTHR32089">
    <property type="entry name" value="METHYL-ACCEPTING CHEMOTAXIS PROTEIN MCPB"/>
    <property type="match status" value="1"/>
</dbReference>
<comment type="subcellular location">
    <subcellularLocation>
        <location evidence="1">Cell inner membrane</location>
        <topology evidence="1">Multi-pass membrane protein</topology>
    </subcellularLocation>
</comment>
<name>A0A255Z3P7_9PROT</name>
<evidence type="ECO:0000256" key="4">
    <source>
        <dbReference type="ARBA" id="ARBA00029447"/>
    </source>
</evidence>
<gene>
    <name evidence="11" type="ORF">CHU95_07225</name>
</gene>
<dbReference type="Gene3D" id="6.10.340.10">
    <property type="match status" value="1"/>
</dbReference>
<evidence type="ECO:0000259" key="7">
    <source>
        <dbReference type="PROSITE" id="PS50111"/>
    </source>
</evidence>
<dbReference type="PROSITE" id="PS51753">
    <property type="entry name" value="HBM"/>
    <property type="match status" value="1"/>
</dbReference>
<dbReference type="EMBL" id="NOXU01000025">
    <property type="protein sequence ID" value="OYQ35515.1"/>
    <property type="molecule type" value="Genomic_DNA"/>
</dbReference>
<dbReference type="Proteomes" id="UP000216998">
    <property type="component" value="Unassembled WGS sequence"/>
</dbReference>
<evidence type="ECO:0000313" key="11">
    <source>
        <dbReference type="EMBL" id="OYQ35515.1"/>
    </source>
</evidence>
<feature type="domain" description="T-SNARE coiled-coil homology" evidence="8">
    <location>
        <begin position="568"/>
        <end position="630"/>
    </location>
</feature>
<evidence type="ECO:0008006" key="13">
    <source>
        <dbReference type="Google" id="ProtNLM"/>
    </source>
</evidence>
<dbReference type="CDD" id="cd06225">
    <property type="entry name" value="HAMP"/>
    <property type="match status" value="1"/>
</dbReference>
<feature type="domain" description="HAMP" evidence="9">
    <location>
        <begin position="323"/>
        <end position="376"/>
    </location>
</feature>
<evidence type="ECO:0000256" key="1">
    <source>
        <dbReference type="ARBA" id="ARBA00004429"/>
    </source>
</evidence>
<dbReference type="InterPro" id="IPR003660">
    <property type="entry name" value="HAMP_dom"/>
</dbReference>
<dbReference type="InterPro" id="IPR000727">
    <property type="entry name" value="T_SNARE_dom"/>
</dbReference>
<dbReference type="PROSITE" id="PS50885">
    <property type="entry name" value="HAMP"/>
    <property type="match status" value="1"/>
</dbReference>
<dbReference type="Pfam" id="PF12729">
    <property type="entry name" value="4HB_MCP_1"/>
    <property type="match status" value="1"/>
</dbReference>
<comment type="caution">
    <text evidence="11">The sequence shown here is derived from an EMBL/GenBank/DDBJ whole genome shotgun (WGS) entry which is preliminary data.</text>
</comment>
<organism evidence="11 12">
    <name type="scientific">Niveispirillum lacus</name>
    <dbReference type="NCBI Taxonomy" id="1981099"/>
    <lineage>
        <taxon>Bacteria</taxon>
        <taxon>Pseudomonadati</taxon>
        <taxon>Pseudomonadota</taxon>
        <taxon>Alphaproteobacteria</taxon>
        <taxon>Rhodospirillales</taxon>
        <taxon>Azospirillaceae</taxon>
        <taxon>Niveispirillum</taxon>
    </lineage>
</organism>
<dbReference type="InterPro" id="IPR004089">
    <property type="entry name" value="MCPsignal_dom"/>
</dbReference>
<keyword evidence="12" id="KW-1185">Reference proteome</keyword>
<accession>A0A255Z3P7</accession>
<dbReference type="Pfam" id="PF00015">
    <property type="entry name" value="MCPsignal"/>
    <property type="match status" value="1"/>
</dbReference>
<dbReference type="Gene3D" id="1.10.287.950">
    <property type="entry name" value="Methyl-accepting chemotaxis protein"/>
    <property type="match status" value="1"/>
</dbReference>
<sequence length="672" mass="71282">MGQIMRMDRLKIAHRIFTGQGLLLFLLLLIGGGAITGLAIIDGSFSEYRRIARNANLIAAIDQHVSQTRIYMKDFLLTGDEAFVPRIEAATKKVDTLLSEADKTLINPGRRAMLADLTATFAAYKSAIGDLVSLDARIDTATADILDKNGPVAMAKLDQALRLADSDGDARAALLIANTERDFLLVRFFMQRFENRRDEATQDGLTKALADLEKSTQALANQARGARRALILDIVRPLTTYREGANTKMGLLREAETIVQTRLNPNGGKLSKVANDISESQTGQQNQIGPQVVATINTIESSAIGLSILSVLLGIGGSLIVARSITRPINSLTTTMGRLAEGDLSVNVGFTDNRDEIGDMSRAVEVFKTNGIERRRLEEEQAVAREARERRAQTLETLMSRFDQDVQALVGELSTASTQMRASAQSMSALSEQTAQQSMTVASAAEQASANVQAVATATEELSSSLGEITRRVAESAQITRVAYDQANATNQTVNSLSEAAGRIGTVVQLIADIAGQTNLLALNATIEAARAGEAGKGFAVVASEVKSLATQTARATGDINEQVQQVQSATQQAVDAIRSITGTIARVNEIATAIAAAVEEQGAATQEIARNVQQAAAGTQDVTATIDTVRAAAGQTGQSAGQVLNAAVGVQNQSTRLTQVVSSFLTGVKSA</sequence>
<keyword evidence="6" id="KW-0812">Transmembrane</keyword>
<comment type="similarity">
    <text evidence="4">Belongs to the methyl-accepting chemotaxis (MCP) protein family.</text>
</comment>
<keyword evidence="2" id="KW-0997">Cell inner membrane</keyword>
<dbReference type="Pfam" id="PF00672">
    <property type="entry name" value="HAMP"/>
    <property type="match status" value="1"/>
</dbReference>
<feature type="domain" description="Methyl-accepting transducer" evidence="7">
    <location>
        <begin position="416"/>
        <end position="638"/>
    </location>
</feature>
<dbReference type="InterPro" id="IPR024478">
    <property type="entry name" value="HlyB_4HB_MCP"/>
</dbReference>
<dbReference type="GO" id="GO:0007165">
    <property type="term" value="P:signal transduction"/>
    <property type="evidence" value="ECO:0007669"/>
    <property type="project" value="UniProtKB-KW"/>
</dbReference>
<dbReference type="SUPFAM" id="SSF58104">
    <property type="entry name" value="Methyl-accepting chemotaxis protein (MCP) signaling domain"/>
    <property type="match status" value="1"/>
</dbReference>
<evidence type="ECO:0000256" key="5">
    <source>
        <dbReference type="PROSITE-ProRule" id="PRU00284"/>
    </source>
</evidence>
<dbReference type="InterPro" id="IPR032255">
    <property type="entry name" value="HBM"/>
</dbReference>
<keyword evidence="2" id="KW-1003">Cell membrane</keyword>
<evidence type="ECO:0000313" key="12">
    <source>
        <dbReference type="Proteomes" id="UP000216998"/>
    </source>
</evidence>
<evidence type="ECO:0000256" key="2">
    <source>
        <dbReference type="ARBA" id="ARBA00022519"/>
    </source>
</evidence>
<keyword evidence="3 5" id="KW-0807">Transducer</keyword>
<protein>
    <recommendedName>
        <fullName evidence="13">Chemotaxis protein</fullName>
    </recommendedName>
</protein>
<dbReference type="PANTHER" id="PTHR32089:SF112">
    <property type="entry name" value="LYSOZYME-LIKE PROTEIN-RELATED"/>
    <property type="match status" value="1"/>
</dbReference>
<dbReference type="OrthoDB" id="3378718at2"/>
<evidence type="ECO:0000259" key="8">
    <source>
        <dbReference type="PROSITE" id="PS50192"/>
    </source>
</evidence>
<dbReference type="SMART" id="SM01358">
    <property type="entry name" value="HBM"/>
    <property type="match status" value="1"/>
</dbReference>
<evidence type="ECO:0000256" key="3">
    <source>
        <dbReference type="ARBA" id="ARBA00023224"/>
    </source>
</evidence>
<dbReference type="SMART" id="SM00283">
    <property type="entry name" value="MA"/>
    <property type="match status" value="1"/>
</dbReference>
<dbReference type="GO" id="GO:0005886">
    <property type="term" value="C:plasma membrane"/>
    <property type="evidence" value="ECO:0007669"/>
    <property type="project" value="UniProtKB-SubCell"/>
</dbReference>
<evidence type="ECO:0000259" key="9">
    <source>
        <dbReference type="PROSITE" id="PS50885"/>
    </source>
</evidence>
<evidence type="ECO:0000256" key="6">
    <source>
        <dbReference type="SAM" id="Phobius"/>
    </source>
</evidence>
<dbReference type="AlphaFoldDB" id="A0A255Z3P7"/>
<feature type="domain" description="HBM" evidence="10">
    <location>
        <begin position="50"/>
        <end position="289"/>
    </location>
</feature>
<proteinExistence type="inferred from homology"/>
<reference evidence="11 12" key="1">
    <citation type="submission" date="2017-07" db="EMBL/GenBank/DDBJ databases">
        <title>Niveispirillum cyanobacteriorum sp. nov., isolated from cyanobacterial aggregates in a eutrophic lake.</title>
        <authorList>
            <person name="Cai H."/>
        </authorList>
    </citation>
    <scope>NUCLEOTIDE SEQUENCE [LARGE SCALE GENOMIC DNA]</scope>
    <source>
        <strain evidence="12">TH1-14</strain>
    </source>
</reference>
<keyword evidence="6" id="KW-1133">Transmembrane helix</keyword>
<dbReference type="PROSITE" id="PS50111">
    <property type="entry name" value="CHEMOTAXIS_TRANSDUC_2"/>
    <property type="match status" value="1"/>
</dbReference>
<feature type="transmembrane region" description="Helical" evidence="6">
    <location>
        <begin position="21"/>
        <end position="41"/>
    </location>
</feature>